<evidence type="ECO:0000256" key="6">
    <source>
        <dbReference type="SAM" id="MobiDB-lite"/>
    </source>
</evidence>
<protein>
    <recommendedName>
        <fullName evidence="5">Queuine tRNA-ribosyltransferase accessory subunit 2</fullName>
    </recommendedName>
    <alternativeName>
        <fullName evidence="5">Queuine tRNA-ribosyltransferase domain-containing protein 1</fullName>
    </alternativeName>
</protein>
<dbReference type="NCBIfam" id="TIGR00449">
    <property type="entry name" value="tgt_general"/>
    <property type="match status" value="1"/>
</dbReference>
<comment type="subcellular location">
    <subcellularLocation>
        <location evidence="5">Cytoplasm</location>
    </subcellularLocation>
</comment>
<keyword evidence="9" id="KW-1185">Reference proteome</keyword>
<dbReference type="STRING" id="1328760.A0A165ADU7"/>
<evidence type="ECO:0000256" key="1">
    <source>
        <dbReference type="ARBA" id="ARBA00022490"/>
    </source>
</evidence>
<accession>A0A165ADU7</accession>
<dbReference type="PANTHER" id="PTHR46064:SF1">
    <property type="entry name" value="QUEUINE TRNA-RIBOSYLTRANSFERASE ACCESSORY SUBUNIT 2"/>
    <property type="match status" value="1"/>
</dbReference>
<keyword evidence="3 5" id="KW-0479">Metal-binding</keyword>
<comment type="similarity">
    <text evidence="5">Belongs to the queuine tRNA-ribosyltransferase family. QTRT2 subfamily.</text>
</comment>
<feature type="binding site" evidence="5">
    <location>
        <position position="378"/>
    </location>
    <ligand>
        <name>Zn(2+)</name>
        <dbReference type="ChEBI" id="CHEBI:29105"/>
    </ligand>
</feature>
<dbReference type="InterPro" id="IPR036511">
    <property type="entry name" value="TGT-like_sf"/>
</dbReference>
<dbReference type="Pfam" id="PF01702">
    <property type="entry name" value="TGT"/>
    <property type="match status" value="1"/>
</dbReference>
<keyword evidence="1 5" id="KW-0963">Cytoplasm</keyword>
<gene>
    <name evidence="8" type="ORF">L228DRAFT_240849</name>
</gene>
<feature type="region of interest" description="Disordered" evidence="6">
    <location>
        <begin position="414"/>
        <end position="446"/>
    </location>
</feature>
<dbReference type="HAMAP" id="MF_03043">
    <property type="entry name" value="QTRT2"/>
    <property type="match status" value="1"/>
</dbReference>
<comment type="function">
    <text evidence="5">Non-catalytic subunit of the queuine tRNA-ribosyltransferase (TGT) that catalyzes the base-exchange of a guanine (G) residue with queuine (Q) at position 34 (anticodon wobble position) in tRNAs with GU(N) anticodons (tRNA-Asp, -Asn, -His and -Tyr), resulting in the hypermodified nucleoside queuosine (7-(((4,5-cis-dihydroxy-2-cyclopenten-1-yl)amino)methyl)-7-deazaguanosine).</text>
</comment>
<feature type="binding site" evidence="5">
    <location>
        <position position="347"/>
    </location>
    <ligand>
        <name>Zn(2+)</name>
        <dbReference type="ChEBI" id="CHEBI:29105"/>
    </ligand>
</feature>
<comment type="subunit">
    <text evidence="5">Heterodimer of a catalytic subunit and an accessory subunit.</text>
</comment>
<dbReference type="OMA" id="VPHIAHD"/>
<name>A0A165ADU7_XYLHT</name>
<evidence type="ECO:0000256" key="5">
    <source>
        <dbReference type="HAMAP-Rule" id="MF_03043"/>
    </source>
</evidence>
<keyword evidence="2 5" id="KW-0819">tRNA processing</keyword>
<dbReference type="OrthoDB" id="27601at2759"/>
<evidence type="ECO:0000256" key="4">
    <source>
        <dbReference type="ARBA" id="ARBA00022833"/>
    </source>
</evidence>
<dbReference type="GO" id="GO:0006400">
    <property type="term" value="P:tRNA modification"/>
    <property type="evidence" value="ECO:0007669"/>
    <property type="project" value="InterPro"/>
</dbReference>
<dbReference type="InParanoid" id="A0A165ADU7"/>
<dbReference type="GO" id="GO:0046872">
    <property type="term" value="F:metal ion binding"/>
    <property type="evidence" value="ECO:0007669"/>
    <property type="project" value="UniProtKB-KW"/>
</dbReference>
<dbReference type="RefSeq" id="XP_018185869.1">
    <property type="nucleotide sequence ID" value="XM_018331282.1"/>
</dbReference>
<dbReference type="Proteomes" id="UP000076632">
    <property type="component" value="Unassembled WGS sequence"/>
</dbReference>
<dbReference type="InterPro" id="IPR050852">
    <property type="entry name" value="Queuine_tRNA-ribosyltrfase"/>
</dbReference>
<evidence type="ECO:0000313" key="9">
    <source>
        <dbReference type="Proteomes" id="UP000076632"/>
    </source>
</evidence>
<feature type="domain" description="tRNA-guanine(15) transglycosylase-like" evidence="7">
    <location>
        <begin position="32"/>
        <end position="410"/>
    </location>
</feature>
<organism evidence="8 9">
    <name type="scientific">Xylona heveae (strain CBS 132557 / TC161)</name>
    <dbReference type="NCBI Taxonomy" id="1328760"/>
    <lineage>
        <taxon>Eukaryota</taxon>
        <taxon>Fungi</taxon>
        <taxon>Dikarya</taxon>
        <taxon>Ascomycota</taxon>
        <taxon>Pezizomycotina</taxon>
        <taxon>Xylonomycetes</taxon>
        <taxon>Xylonales</taxon>
        <taxon>Xylonaceae</taxon>
        <taxon>Xylona</taxon>
    </lineage>
</organism>
<dbReference type="GO" id="GO:0005737">
    <property type="term" value="C:cytoplasm"/>
    <property type="evidence" value="ECO:0007669"/>
    <property type="project" value="UniProtKB-SubCell"/>
</dbReference>
<sequence>MAVLEDSNIVEPAAEMLSFNILKAQKHDRAGLRLGRLLLSDRTPIETPHFISITSRGAIPHITQDTMKKHTKTNSVYVALEDFIEKAPRETPPVYSMPAQHDTSALRQFTSLGQNTTMIMGARRIDPIACPAANSNSAVSILTSVGFRQLESEDYAEAARKLQPDIVIGLADIVFGQKPGLKRMQKMGDRTGWWMEHLVAACSEQPEMSEHKQKHNKKPAIFAPVLPMSQGQQHFYLNQLEEELRGHIAGLTLYDPTSVTEIPPGLASLPRMSLDGPKSPSDILYRISLGIDLFAIPFICEATDAGIALDFTFPAPKGVATSEPKQLGTDMWSSEFAGDISPLQDGCTCYTCTRHHKAYIQHLLVAKEMLGWTLLQIHNERVMNEFFAGIRATIAEDTFETERKIFENAYHSELPEKTGQGPRVRGYQFKVNGPNEPKKNQASYTTLDDSRQCIEEAAAAAAIPSPGEDADDLAAKGFAEKAE</sequence>
<dbReference type="InterPro" id="IPR028592">
    <property type="entry name" value="QTRTD1"/>
</dbReference>
<feature type="binding site" evidence="5">
    <location>
        <position position="352"/>
    </location>
    <ligand>
        <name>Zn(2+)</name>
        <dbReference type="ChEBI" id="CHEBI:29105"/>
    </ligand>
</feature>
<keyword evidence="4 5" id="KW-0862">Zinc</keyword>
<dbReference type="Gene3D" id="3.20.20.105">
    <property type="entry name" value="Queuine tRNA-ribosyltransferase-like"/>
    <property type="match status" value="1"/>
</dbReference>
<evidence type="ECO:0000313" key="8">
    <source>
        <dbReference type="EMBL" id="KZF20314.1"/>
    </source>
</evidence>
<feature type="region of interest" description="Disordered" evidence="6">
    <location>
        <begin position="461"/>
        <end position="483"/>
    </location>
</feature>
<comment type="cofactor">
    <cofactor evidence="5">
        <name>Zn(2+)</name>
        <dbReference type="ChEBI" id="CHEBI:29105"/>
    </cofactor>
    <text evidence="5">Binds 1 zinc ion per subunit.</text>
</comment>
<evidence type="ECO:0000256" key="2">
    <source>
        <dbReference type="ARBA" id="ARBA00022694"/>
    </source>
</evidence>
<dbReference type="EMBL" id="KV407463">
    <property type="protein sequence ID" value="KZF20314.1"/>
    <property type="molecule type" value="Genomic_DNA"/>
</dbReference>
<feature type="binding site" evidence="5">
    <location>
        <position position="349"/>
    </location>
    <ligand>
        <name>Zn(2+)</name>
        <dbReference type="ChEBI" id="CHEBI:29105"/>
    </ligand>
</feature>
<dbReference type="GeneID" id="28896419"/>
<dbReference type="SUPFAM" id="SSF51713">
    <property type="entry name" value="tRNA-guanine transglycosylase"/>
    <property type="match status" value="1"/>
</dbReference>
<evidence type="ECO:0000256" key="3">
    <source>
        <dbReference type="ARBA" id="ARBA00022723"/>
    </source>
</evidence>
<proteinExistence type="inferred from homology"/>
<dbReference type="AlphaFoldDB" id="A0A165ADU7"/>
<dbReference type="InterPro" id="IPR002616">
    <property type="entry name" value="tRNA_ribo_trans-like"/>
</dbReference>
<evidence type="ECO:0000259" key="7">
    <source>
        <dbReference type="Pfam" id="PF01702"/>
    </source>
</evidence>
<reference evidence="8 9" key="1">
    <citation type="journal article" date="2016" name="Fungal Biol.">
        <title>The genome of Xylona heveae provides a window into fungal endophytism.</title>
        <authorList>
            <person name="Gazis R."/>
            <person name="Kuo A."/>
            <person name="Riley R."/>
            <person name="LaButti K."/>
            <person name="Lipzen A."/>
            <person name="Lin J."/>
            <person name="Amirebrahimi M."/>
            <person name="Hesse C.N."/>
            <person name="Spatafora J.W."/>
            <person name="Henrissat B."/>
            <person name="Hainaut M."/>
            <person name="Grigoriev I.V."/>
            <person name="Hibbett D.S."/>
        </authorList>
    </citation>
    <scope>NUCLEOTIDE SEQUENCE [LARGE SCALE GENOMIC DNA]</scope>
    <source>
        <strain evidence="8 9">TC161</strain>
    </source>
</reference>
<dbReference type="GO" id="GO:0008479">
    <property type="term" value="F:tRNA-guanosine(34) queuine transglycosylase activity"/>
    <property type="evidence" value="ECO:0007669"/>
    <property type="project" value="UniProtKB-UniRule"/>
</dbReference>
<dbReference type="PANTHER" id="PTHR46064">
    <property type="entry name" value="QUEUINE TRNA-RIBOSYLTRANSFERASE ACCESSORY SUBUNIT 2"/>
    <property type="match status" value="1"/>
</dbReference>